<sequence>MRARRHKLLAQVISKEAAAAAERRFHHDLRRGLGPETSFNVTADNSVLVPEAAAVPYASNSPEQARRPRLARSVSNGFKALGRVITGRARAVVHKAIPIEQAQRQREAEKAAGTRSARFNGELAVAARAERGKVRSGQPVARSTPAVQRAQSVRLEGPPAPRAAKMVGHPDRCTIFGDFIDLPSSGSGSGKSQKPADGKIPRPITPYRRPSFVAPPPPPVPVTAPAASKRKPIKRAQPADKPKAGPSTPAKQRQAESPRDSAYALTPEQQDLLRRGYIGPRLRPRAQAQRMHEDAEVTFDVKLDDTLEDQLRAQGMDVNRYMRATNLARSRFGGDADVDDLYPELVVDQRVHEKHTSWFITDASQPDRIAAHHGRIANDELMSSVPQRGQEAENEDVSTADLWARIEAERAGKARPTYGRR</sequence>
<protein>
    <submittedName>
        <fullName evidence="2">Uncharacterized protein</fullName>
    </submittedName>
</protein>
<reference evidence="2" key="1">
    <citation type="journal article" date="2020" name="Stud. Mycol.">
        <title>101 Dothideomycetes genomes: a test case for predicting lifestyles and emergence of pathogens.</title>
        <authorList>
            <person name="Haridas S."/>
            <person name="Albert R."/>
            <person name="Binder M."/>
            <person name="Bloem J."/>
            <person name="Labutti K."/>
            <person name="Salamov A."/>
            <person name="Andreopoulos B."/>
            <person name="Baker S."/>
            <person name="Barry K."/>
            <person name="Bills G."/>
            <person name="Bluhm B."/>
            <person name="Cannon C."/>
            <person name="Castanera R."/>
            <person name="Culley D."/>
            <person name="Daum C."/>
            <person name="Ezra D."/>
            <person name="Gonzalez J."/>
            <person name="Henrissat B."/>
            <person name="Kuo A."/>
            <person name="Liang C."/>
            <person name="Lipzen A."/>
            <person name="Lutzoni F."/>
            <person name="Magnuson J."/>
            <person name="Mondo S."/>
            <person name="Nolan M."/>
            <person name="Ohm R."/>
            <person name="Pangilinan J."/>
            <person name="Park H.-J."/>
            <person name="Ramirez L."/>
            <person name="Alfaro M."/>
            <person name="Sun H."/>
            <person name="Tritt A."/>
            <person name="Yoshinaga Y."/>
            <person name="Zwiers L.-H."/>
            <person name="Turgeon B."/>
            <person name="Goodwin S."/>
            <person name="Spatafora J."/>
            <person name="Crous P."/>
            <person name="Grigoriev I."/>
        </authorList>
    </citation>
    <scope>NUCLEOTIDE SEQUENCE</scope>
    <source>
        <strain evidence="2">CBS 116005</strain>
    </source>
</reference>
<dbReference type="Proteomes" id="UP000799436">
    <property type="component" value="Unassembled WGS sequence"/>
</dbReference>
<evidence type="ECO:0000313" key="2">
    <source>
        <dbReference type="EMBL" id="KAF2765211.1"/>
    </source>
</evidence>
<name>A0A6G1KX45_9PEZI</name>
<gene>
    <name evidence="2" type="ORF">EJ03DRAFT_339251</name>
</gene>
<dbReference type="OrthoDB" id="3929900at2759"/>
<proteinExistence type="predicted"/>
<dbReference type="EMBL" id="ML995898">
    <property type="protein sequence ID" value="KAF2765211.1"/>
    <property type="molecule type" value="Genomic_DNA"/>
</dbReference>
<feature type="region of interest" description="Disordered" evidence="1">
    <location>
        <begin position="130"/>
        <end position="277"/>
    </location>
</feature>
<evidence type="ECO:0000313" key="3">
    <source>
        <dbReference type="Proteomes" id="UP000799436"/>
    </source>
</evidence>
<dbReference type="AlphaFoldDB" id="A0A6G1KX45"/>
<organism evidence="2 3">
    <name type="scientific">Teratosphaeria nubilosa</name>
    <dbReference type="NCBI Taxonomy" id="161662"/>
    <lineage>
        <taxon>Eukaryota</taxon>
        <taxon>Fungi</taxon>
        <taxon>Dikarya</taxon>
        <taxon>Ascomycota</taxon>
        <taxon>Pezizomycotina</taxon>
        <taxon>Dothideomycetes</taxon>
        <taxon>Dothideomycetidae</taxon>
        <taxon>Mycosphaerellales</taxon>
        <taxon>Teratosphaeriaceae</taxon>
        <taxon>Teratosphaeria</taxon>
    </lineage>
</organism>
<feature type="compositionally biased region" description="Pro residues" evidence="1">
    <location>
        <begin position="213"/>
        <end position="222"/>
    </location>
</feature>
<keyword evidence="3" id="KW-1185">Reference proteome</keyword>
<accession>A0A6G1KX45</accession>
<evidence type="ECO:0000256" key="1">
    <source>
        <dbReference type="SAM" id="MobiDB-lite"/>
    </source>
</evidence>